<dbReference type="Proteomes" id="UP001454036">
    <property type="component" value="Unassembled WGS sequence"/>
</dbReference>
<reference evidence="3 4" key="1">
    <citation type="submission" date="2024-01" db="EMBL/GenBank/DDBJ databases">
        <title>The complete chloroplast genome sequence of Lithospermum erythrorhizon: insights into the phylogenetic relationship among Boraginaceae species and the maternal lineages of purple gromwells.</title>
        <authorList>
            <person name="Okada T."/>
            <person name="Watanabe K."/>
        </authorList>
    </citation>
    <scope>NUCLEOTIDE SEQUENCE [LARGE SCALE GENOMIC DNA]</scope>
</reference>
<dbReference type="EMBL" id="BAABME010031687">
    <property type="protein sequence ID" value="GAA0146704.1"/>
    <property type="molecule type" value="Genomic_DNA"/>
</dbReference>
<accession>A0AAV3P5D4</accession>
<keyword evidence="4" id="KW-1185">Reference proteome</keyword>
<feature type="compositionally biased region" description="Basic and acidic residues" evidence="1">
    <location>
        <begin position="64"/>
        <end position="73"/>
    </location>
</feature>
<dbReference type="AlphaFoldDB" id="A0AAV3P5D4"/>
<proteinExistence type="predicted"/>
<gene>
    <name evidence="3" type="ORF">LIER_42919</name>
</gene>
<keyword evidence="2" id="KW-0732">Signal</keyword>
<feature type="chain" id="PRO_5043708021" evidence="2">
    <location>
        <begin position="24"/>
        <end position="136"/>
    </location>
</feature>
<feature type="signal peptide" evidence="2">
    <location>
        <begin position="1"/>
        <end position="23"/>
    </location>
</feature>
<feature type="region of interest" description="Disordered" evidence="1">
    <location>
        <begin position="64"/>
        <end position="136"/>
    </location>
</feature>
<evidence type="ECO:0000313" key="3">
    <source>
        <dbReference type="EMBL" id="GAA0146704.1"/>
    </source>
</evidence>
<evidence type="ECO:0000313" key="4">
    <source>
        <dbReference type="Proteomes" id="UP001454036"/>
    </source>
</evidence>
<evidence type="ECO:0000256" key="1">
    <source>
        <dbReference type="SAM" id="MobiDB-lite"/>
    </source>
</evidence>
<sequence>MKIFKIIMTTLSILLSFLSSSCASNKDGEHGHGVQLSTPPGLPRKLKVNEEAIMVKGSEKKDVMVVETPKKQNEGLSGKSYRQEAKNRHGNKGSSSSSGKGLDEGDDFEFFTMDYRRVRRRRPVHNKSVPTSSTTP</sequence>
<organism evidence="3 4">
    <name type="scientific">Lithospermum erythrorhizon</name>
    <name type="common">Purple gromwell</name>
    <name type="synonym">Lithospermum officinale var. erythrorhizon</name>
    <dbReference type="NCBI Taxonomy" id="34254"/>
    <lineage>
        <taxon>Eukaryota</taxon>
        <taxon>Viridiplantae</taxon>
        <taxon>Streptophyta</taxon>
        <taxon>Embryophyta</taxon>
        <taxon>Tracheophyta</taxon>
        <taxon>Spermatophyta</taxon>
        <taxon>Magnoliopsida</taxon>
        <taxon>eudicotyledons</taxon>
        <taxon>Gunneridae</taxon>
        <taxon>Pentapetalae</taxon>
        <taxon>asterids</taxon>
        <taxon>lamiids</taxon>
        <taxon>Boraginales</taxon>
        <taxon>Boraginaceae</taxon>
        <taxon>Boraginoideae</taxon>
        <taxon>Lithospermeae</taxon>
        <taxon>Lithospermum</taxon>
    </lineage>
</organism>
<name>A0AAV3P5D4_LITER</name>
<evidence type="ECO:0000256" key="2">
    <source>
        <dbReference type="SAM" id="SignalP"/>
    </source>
</evidence>
<protein>
    <submittedName>
        <fullName evidence="3">Uncharacterized protein</fullName>
    </submittedName>
</protein>
<dbReference type="PROSITE" id="PS51257">
    <property type="entry name" value="PROKAR_LIPOPROTEIN"/>
    <property type="match status" value="1"/>
</dbReference>
<comment type="caution">
    <text evidence="3">The sequence shown here is derived from an EMBL/GenBank/DDBJ whole genome shotgun (WGS) entry which is preliminary data.</text>
</comment>